<keyword evidence="2" id="KW-1185">Reference proteome</keyword>
<comment type="caution">
    <text evidence="1">The sequence shown here is derived from an EMBL/GenBank/DDBJ whole genome shotgun (WGS) entry which is preliminary data.</text>
</comment>
<evidence type="ECO:0000313" key="1">
    <source>
        <dbReference type="EMBL" id="KAL1508625.1"/>
    </source>
</evidence>
<accession>A0AB34J125</accession>
<organism evidence="1 2">
    <name type="scientific">Prymnesium parvum</name>
    <name type="common">Toxic golden alga</name>
    <dbReference type="NCBI Taxonomy" id="97485"/>
    <lineage>
        <taxon>Eukaryota</taxon>
        <taxon>Haptista</taxon>
        <taxon>Haptophyta</taxon>
        <taxon>Prymnesiophyceae</taxon>
        <taxon>Prymnesiales</taxon>
        <taxon>Prymnesiaceae</taxon>
        <taxon>Prymnesium</taxon>
    </lineage>
</organism>
<dbReference type="EMBL" id="JBGBPQ010000016">
    <property type="protein sequence ID" value="KAL1508625.1"/>
    <property type="molecule type" value="Genomic_DNA"/>
</dbReference>
<protein>
    <recommendedName>
        <fullName evidence="3">Protein-tyrosine sulfotransferase</fullName>
    </recommendedName>
</protein>
<dbReference type="Pfam" id="PF13469">
    <property type="entry name" value="Sulfotransfer_3"/>
    <property type="match status" value="1"/>
</dbReference>
<proteinExistence type="predicted"/>
<sequence length="340" mass="37576">MHAAVLACAASTQPLALPLTWHAPLEPVPPVLGAWNASILVGTHHKTGTVLLAKVFRLASKLIGVPRSKANKTSTAGACAQLFESHAAGVCIEEHTSVLTLRHWLSPGAPFIHVVRDPLEMCVSAYLYHLHGAEPWLLLPHAELRGKTLQQFYRDASQADGVRFECTRMMSELVDEALVRNATARRGALTLYFEDFTPDFDGTMRRIFEYLDSREKVGQLVTLASEYDLTRHSAHDERHVSAADAKQPLRDILFSDPLLREVITGLRVLLGYSNETAPQRSVLCENLRKLCATTHVGFITWCPNGRVLLGKLQSFPECGEANVRGASHQVVLTNYTKPIT</sequence>
<name>A0AB34J125_PRYPA</name>
<dbReference type="InterPro" id="IPR027417">
    <property type="entry name" value="P-loop_NTPase"/>
</dbReference>
<dbReference type="SUPFAM" id="SSF52540">
    <property type="entry name" value="P-loop containing nucleoside triphosphate hydrolases"/>
    <property type="match status" value="1"/>
</dbReference>
<gene>
    <name evidence="1" type="ORF">AB1Y20_004721</name>
</gene>
<dbReference type="AlphaFoldDB" id="A0AB34J125"/>
<reference evidence="1 2" key="1">
    <citation type="journal article" date="2024" name="Science">
        <title>Giant polyketide synthase enzymes in the biosynthesis of giant marine polyether toxins.</title>
        <authorList>
            <person name="Fallon T.R."/>
            <person name="Shende V.V."/>
            <person name="Wierzbicki I.H."/>
            <person name="Pendleton A.L."/>
            <person name="Watervoot N.F."/>
            <person name="Auber R.P."/>
            <person name="Gonzalez D.J."/>
            <person name="Wisecaver J.H."/>
            <person name="Moore B.S."/>
        </authorList>
    </citation>
    <scope>NUCLEOTIDE SEQUENCE [LARGE SCALE GENOMIC DNA]</scope>
    <source>
        <strain evidence="1 2">12B1</strain>
    </source>
</reference>
<dbReference type="Proteomes" id="UP001515480">
    <property type="component" value="Unassembled WGS sequence"/>
</dbReference>
<evidence type="ECO:0008006" key="3">
    <source>
        <dbReference type="Google" id="ProtNLM"/>
    </source>
</evidence>
<evidence type="ECO:0000313" key="2">
    <source>
        <dbReference type="Proteomes" id="UP001515480"/>
    </source>
</evidence>
<dbReference type="Gene3D" id="3.40.50.300">
    <property type="entry name" value="P-loop containing nucleotide triphosphate hydrolases"/>
    <property type="match status" value="1"/>
</dbReference>